<feature type="compositionally biased region" description="Basic and acidic residues" evidence="1">
    <location>
        <begin position="131"/>
        <end position="147"/>
    </location>
</feature>
<feature type="region of interest" description="Disordered" evidence="1">
    <location>
        <begin position="1"/>
        <end position="166"/>
    </location>
</feature>
<organism evidence="2 3">
    <name type="scientific">Leishmania orientalis</name>
    <dbReference type="NCBI Taxonomy" id="2249476"/>
    <lineage>
        <taxon>Eukaryota</taxon>
        <taxon>Discoba</taxon>
        <taxon>Euglenozoa</taxon>
        <taxon>Kinetoplastea</taxon>
        <taxon>Metakinetoplastina</taxon>
        <taxon>Trypanosomatida</taxon>
        <taxon>Trypanosomatidae</taxon>
        <taxon>Leishmaniinae</taxon>
        <taxon>Leishmania</taxon>
    </lineage>
</organism>
<dbReference type="RefSeq" id="XP_067061833.1">
    <property type="nucleotide sequence ID" value="XM_067205896.1"/>
</dbReference>
<dbReference type="Proteomes" id="UP000674143">
    <property type="component" value="Unassembled WGS sequence"/>
</dbReference>
<dbReference type="KEGG" id="loi:92359830"/>
<feature type="compositionally biased region" description="Polar residues" evidence="1">
    <location>
        <begin position="67"/>
        <end position="78"/>
    </location>
</feature>
<dbReference type="AlphaFoldDB" id="A0A836KJ32"/>
<dbReference type="EMBL" id="JAFHLR010000028">
    <property type="protein sequence ID" value="KAG5474727.1"/>
    <property type="molecule type" value="Genomic_DNA"/>
</dbReference>
<proteinExistence type="predicted"/>
<feature type="compositionally biased region" description="Basic and acidic residues" evidence="1">
    <location>
        <begin position="48"/>
        <end position="59"/>
    </location>
</feature>
<evidence type="ECO:0000256" key="1">
    <source>
        <dbReference type="SAM" id="MobiDB-lite"/>
    </source>
</evidence>
<evidence type="ECO:0000313" key="3">
    <source>
        <dbReference type="Proteomes" id="UP000674143"/>
    </source>
</evidence>
<evidence type="ECO:0000313" key="2">
    <source>
        <dbReference type="EMBL" id="KAG5474727.1"/>
    </source>
</evidence>
<gene>
    <name evidence="2" type="ORF">LSCM4_03903</name>
</gene>
<reference evidence="3" key="2">
    <citation type="journal article" date="2021" name="Sci. Data">
        <title>Chromosome-scale genome sequencing, assembly and annotation of six genomes from subfamily Leishmaniinae.</title>
        <authorList>
            <person name="Almutairi H."/>
            <person name="Urbaniak M.D."/>
            <person name="Bates M.D."/>
            <person name="Jariyapan N."/>
            <person name="Kwakye-Nuako G."/>
            <person name="Thomaz Soccol V."/>
            <person name="Al-Salem W.S."/>
            <person name="Dillon R.J."/>
            <person name="Bates P.A."/>
            <person name="Gatherer D."/>
        </authorList>
    </citation>
    <scope>NUCLEOTIDE SEQUENCE [LARGE SCALE GENOMIC DNA]</scope>
</reference>
<accession>A0A836KJ32</accession>
<feature type="compositionally biased region" description="Polar residues" evidence="1">
    <location>
        <begin position="86"/>
        <end position="103"/>
    </location>
</feature>
<feature type="compositionally biased region" description="Polar residues" evidence="1">
    <location>
        <begin position="13"/>
        <end position="22"/>
    </location>
</feature>
<protein>
    <submittedName>
        <fullName evidence="2">Uncharacterized protein</fullName>
    </submittedName>
</protein>
<sequence length="166" mass="17528">MAPKARPSPTAGGLSSSSQNVTDPMLQGAYEQDESNDFQSLTNEIAAFEERLEQQRGRGDSAAARNVSGTRASGSRQRPSAPATGGAQQPHPSSRAAPSTVTNAAGAPCADLHRAAYRGPSEEEQAAQAQRSEDVEDVRQLEDRFGGYDDDDSDVDAAPLRNKKGL</sequence>
<comment type="caution">
    <text evidence="2">The sequence shown here is derived from an EMBL/GenBank/DDBJ whole genome shotgun (WGS) entry which is preliminary data.</text>
</comment>
<reference evidence="3" key="1">
    <citation type="journal article" date="2021" name="Microbiol. Resour. Announc.">
        <title>LGAAP: Leishmaniinae Genome Assembly and Annotation Pipeline.</title>
        <authorList>
            <person name="Almutairi H."/>
            <person name="Urbaniak M.D."/>
            <person name="Bates M.D."/>
            <person name="Jariyapan N."/>
            <person name="Kwakye-Nuako G."/>
            <person name="Thomaz-Soccol V."/>
            <person name="Al-Salem W.S."/>
            <person name="Dillon R.J."/>
            <person name="Bates P.A."/>
            <person name="Gatherer D."/>
        </authorList>
    </citation>
    <scope>NUCLEOTIDE SEQUENCE [LARGE SCALE GENOMIC DNA]</scope>
</reference>
<dbReference type="GeneID" id="92359830"/>
<keyword evidence="3" id="KW-1185">Reference proteome</keyword>
<name>A0A836KJ32_9TRYP</name>